<evidence type="ECO:0000256" key="4">
    <source>
        <dbReference type="ARBA" id="ARBA00022989"/>
    </source>
</evidence>
<keyword evidence="3 6" id="KW-0812">Transmembrane</keyword>
<dbReference type="EnsemblMetazoa" id="CJA11943.1">
    <property type="protein sequence ID" value="CJA11943.1"/>
    <property type="gene ID" value="WBGene00131147"/>
</dbReference>
<dbReference type="Pfam" id="PF10317">
    <property type="entry name" value="7TM_GPCR_Srd"/>
    <property type="match status" value="1"/>
</dbReference>
<organism evidence="7 8">
    <name type="scientific">Caenorhabditis japonica</name>
    <dbReference type="NCBI Taxonomy" id="281687"/>
    <lineage>
        <taxon>Eukaryota</taxon>
        <taxon>Metazoa</taxon>
        <taxon>Ecdysozoa</taxon>
        <taxon>Nematoda</taxon>
        <taxon>Chromadorea</taxon>
        <taxon>Rhabditida</taxon>
        <taxon>Rhabditina</taxon>
        <taxon>Rhabditomorpha</taxon>
        <taxon>Rhabditoidea</taxon>
        <taxon>Rhabditidae</taxon>
        <taxon>Peloderinae</taxon>
        <taxon>Caenorhabditis</taxon>
    </lineage>
</organism>
<evidence type="ECO:0000313" key="8">
    <source>
        <dbReference type="Proteomes" id="UP000005237"/>
    </source>
</evidence>
<comment type="subcellular location">
    <subcellularLocation>
        <location evidence="1">Membrane</location>
        <topology evidence="1">Multi-pass membrane protein</topology>
    </subcellularLocation>
</comment>
<comment type="similarity">
    <text evidence="2">Belongs to the nematode receptor-like protein srd family.</text>
</comment>
<protein>
    <submittedName>
        <fullName evidence="7">Uncharacterized protein</fullName>
    </submittedName>
</protein>
<evidence type="ECO:0000256" key="6">
    <source>
        <dbReference type="SAM" id="Phobius"/>
    </source>
</evidence>
<dbReference type="InterPro" id="IPR019421">
    <property type="entry name" value="7TM_GPCR_serpentine_rcpt_Srd"/>
</dbReference>
<evidence type="ECO:0000256" key="5">
    <source>
        <dbReference type="ARBA" id="ARBA00023136"/>
    </source>
</evidence>
<reference evidence="8" key="1">
    <citation type="submission" date="2010-08" db="EMBL/GenBank/DDBJ databases">
        <authorList>
            <consortium name="Caenorhabditis japonica Sequencing Consortium"/>
            <person name="Wilson R.K."/>
        </authorList>
    </citation>
    <scope>NUCLEOTIDE SEQUENCE [LARGE SCALE GENOMIC DNA]</scope>
    <source>
        <strain evidence="8">DF5081</strain>
    </source>
</reference>
<dbReference type="Proteomes" id="UP000005237">
    <property type="component" value="Unassembled WGS sequence"/>
</dbReference>
<feature type="transmembrane region" description="Helical" evidence="6">
    <location>
        <begin position="46"/>
        <end position="67"/>
    </location>
</feature>
<feature type="transmembrane region" description="Helical" evidence="6">
    <location>
        <begin position="101"/>
        <end position="122"/>
    </location>
</feature>
<name>A0A8R1HWY0_CAEJA</name>
<dbReference type="GO" id="GO:0016020">
    <property type="term" value="C:membrane"/>
    <property type="evidence" value="ECO:0007669"/>
    <property type="project" value="UniProtKB-SubCell"/>
</dbReference>
<keyword evidence="4 6" id="KW-1133">Transmembrane helix</keyword>
<dbReference type="PANTHER" id="PTHR22945:SF90">
    <property type="entry name" value="G_PROTEIN_RECEP_F1_2 DOMAIN-CONTAINING PROTEIN"/>
    <property type="match status" value="1"/>
</dbReference>
<proteinExistence type="inferred from homology"/>
<dbReference type="InterPro" id="IPR050920">
    <property type="entry name" value="Nematode_rcpt-like_delta"/>
</dbReference>
<evidence type="ECO:0000256" key="2">
    <source>
        <dbReference type="ARBA" id="ARBA00009166"/>
    </source>
</evidence>
<keyword evidence="5 6" id="KW-0472">Membrane</keyword>
<dbReference type="PANTHER" id="PTHR22945">
    <property type="entry name" value="SERPENTINE RECEPTOR, CLASS D DELTA"/>
    <property type="match status" value="1"/>
</dbReference>
<evidence type="ECO:0000256" key="3">
    <source>
        <dbReference type="ARBA" id="ARBA00022692"/>
    </source>
</evidence>
<keyword evidence="8" id="KW-1185">Reference proteome</keyword>
<feature type="transmembrane region" description="Helical" evidence="6">
    <location>
        <begin position="134"/>
        <end position="153"/>
    </location>
</feature>
<evidence type="ECO:0000313" key="7">
    <source>
        <dbReference type="EnsemblMetazoa" id="CJA11943.1"/>
    </source>
</evidence>
<accession>A0A8R1HWY0</accession>
<reference evidence="7" key="2">
    <citation type="submission" date="2022-06" db="UniProtKB">
        <authorList>
            <consortium name="EnsemblMetazoa"/>
        </authorList>
    </citation>
    <scope>IDENTIFICATION</scope>
    <source>
        <strain evidence="7">DF5081</strain>
    </source>
</reference>
<dbReference type="SUPFAM" id="SSF81321">
    <property type="entry name" value="Family A G protein-coupled receptor-like"/>
    <property type="match status" value="1"/>
</dbReference>
<dbReference type="AlphaFoldDB" id="A0A8R1HWY0"/>
<evidence type="ECO:0000256" key="1">
    <source>
        <dbReference type="ARBA" id="ARBA00004141"/>
    </source>
</evidence>
<sequence>MIQGISFVYAQSDPGEIAEILEARFPDYNMTGMCVSGTKNIVSFSALYTIFHMTLPITPVYIVILVLRRKIISKLSFQGVNIAKDTKNLHAQLLMSLTYQAVLPGFFFFSIVSYAVGQFAIYNSPILEYFTSSGFLLIPFFSPVASFIFVTPYRHFIRNCFYRIAHIEPVESSSVHAYAGTSNANIMA</sequence>